<dbReference type="AlphaFoldDB" id="A0ABD3ER69"/>
<protein>
    <recommendedName>
        <fullName evidence="6">FYVE-type domain-containing protein</fullName>
    </recommendedName>
</protein>
<keyword evidence="8" id="KW-1185">Reference proteome</keyword>
<organism evidence="7 8">
    <name type="scientific">Phytophthora oleae</name>
    <dbReference type="NCBI Taxonomy" id="2107226"/>
    <lineage>
        <taxon>Eukaryota</taxon>
        <taxon>Sar</taxon>
        <taxon>Stramenopiles</taxon>
        <taxon>Oomycota</taxon>
        <taxon>Peronosporomycetes</taxon>
        <taxon>Peronosporales</taxon>
        <taxon>Peronosporaceae</taxon>
        <taxon>Phytophthora</taxon>
    </lineage>
</organism>
<evidence type="ECO:0000259" key="6">
    <source>
        <dbReference type="PROSITE" id="PS50178"/>
    </source>
</evidence>
<comment type="caution">
    <text evidence="7">The sequence shown here is derived from an EMBL/GenBank/DDBJ whole genome shotgun (WGS) entry which is preliminary data.</text>
</comment>
<dbReference type="PROSITE" id="PS50178">
    <property type="entry name" value="ZF_FYVE"/>
    <property type="match status" value="1"/>
</dbReference>
<feature type="region of interest" description="Disordered" evidence="5">
    <location>
        <begin position="389"/>
        <end position="418"/>
    </location>
</feature>
<dbReference type="PANTHER" id="PTHR43102">
    <property type="entry name" value="SLR1143 PROTEIN"/>
    <property type="match status" value="1"/>
</dbReference>
<name>A0ABD3ER69_9STRA</name>
<dbReference type="EMBL" id="JBIMZQ010000077">
    <property type="protein sequence ID" value="KAL3656630.1"/>
    <property type="molecule type" value="Genomic_DNA"/>
</dbReference>
<accession>A0ABD3ER69</accession>
<keyword evidence="2 4" id="KW-0863">Zinc-finger</keyword>
<proteinExistence type="predicted"/>
<dbReference type="SUPFAM" id="SSF57903">
    <property type="entry name" value="FYVE/PHD zinc finger"/>
    <property type="match status" value="1"/>
</dbReference>
<keyword evidence="3" id="KW-0862">Zinc</keyword>
<dbReference type="CDD" id="cd00065">
    <property type="entry name" value="FYVE_like_SF"/>
    <property type="match status" value="1"/>
</dbReference>
<dbReference type="Gene3D" id="3.30.450.40">
    <property type="match status" value="1"/>
</dbReference>
<evidence type="ECO:0000256" key="2">
    <source>
        <dbReference type="ARBA" id="ARBA00022771"/>
    </source>
</evidence>
<feature type="compositionally biased region" description="Low complexity" evidence="5">
    <location>
        <begin position="406"/>
        <end position="418"/>
    </location>
</feature>
<evidence type="ECO:0000256" key="1">
    <source>
        <dbReference type="ARBA" id="ARBA00022723"/>
    </source>
</evidence>
<keyword evidence="1" id="KW-0479">Metal-binding</keyword>
<dbReference type="InterPro" id="IPR017455">
    <property type="entry name" value="Znf_FYVE-rel"/>
</dbReference>
<feature type="domain" description="FYVE-type" evidence="6">
    <location>
        <begin position="310"/>
        <end position="373"/>
    </location>
</feature>
<dbReference type="PANTHER" id="PTHR43102:SF2">
    <property type="entry name" value="GAF DOMAIN-CONTAINING PROTEIN"/>
    <property type="match status" value="1"/>
</dbReference>
<evidence type="ECO:0000256" key="4">
    <source>
        <dbReference type="PROSITE-ProRule" id="PRU00091"/>
    </source>
</evidence>
<evidence type="ECO:0000256" key="3">
    <source>
        <dbReference type="ARBA" id="ARBA00022833"/>
    </source>
</evidence>
<evidence type="ECO:0000256" key="5">
    <source>
        <dbReference type="SAM" id="MobiDB-lite"/>
    </source>
</evidence>
<feature type="compositionally biased region" description="Basic and acidic residues" evidence="5">
    <location>
        <begin position="1"/>
        <end position="13"/>
    </location>
</feature>
<dbReference type="GO" id="GO:0008270">
    <property type="term" value="F:zinc ion binding"/>
    <property type="evidence" value="ECO:0007669"/>
    <property type="project" value="UniProtKB-KW"/>
</dbReference>
<dbReference type="InterPro" id="IPR029016">
    <property type="entry name" value="GAF-like_dom_sf"/>
</dbReference>
<sequence>MRSVRLHLDKNRESSVSTATTESVVNSWMGGEPPSPPLPFSIAMRSLMADAEARHDRLDFATFVDIAESPRLPNYRDGQAQWKRVERSSTFTLLKREGEVLALARLDASVEEVASILSATTDQLHASTMKGLYGDSFIAGSVAYVERPNAFEDDRVSPQLTVKTCSFVHSDMLGKNEQWCFAETFRFKSKDNSFTLTQGSLSAQQAHSLPARLALKESSRRVAQLRDVTAAYLVEQMPGSHGLRVIFHAIYQPDNESEKINRSEGEAPAVTRKAVHARLLHLARGVSKLSRMVRRRRFRSQVYADRSAFDVRNPRCTCCTKKLSSFKVFTMGIRCYLCGYYVCVTCSSSEKMETNTGRLASIVICSHCRKSVTACNYEHMMTVIPGPEHVLPDRIPTPQSNDFPISPTSSNASSSSFKSSSSQALTDFLGQVIDEDVGSSRSNAALMLLEQLISADRDETQVRADLNVLLLNKTSVSKMATQALDVSKYPEDLTACKFASAASRPYPMIPTLISDEKTSQEPSYPIPANEEVRMAAIEHFRLHDVANIPELNAICTLAAAEMNCPHSVLTLVERQVVTLMATNDPENWDVGSGNPREQTFCQHFVMDDQPLLVRHAEADMRFYHIPPVTMRSLRFYAGFPITVSSATNTLERVVVGALCCLDAKPHQMTRSEYWRLMKLADAASTILERNAIEFMADPTNHPLAQNCTNIRASTTANTPAVTC</sequence>
<evidence type="ECO:0000313" key="7">
    <source>
        <dbReference type="EMBL" id="KAL3656630.1"/>
    </source>
</evidence>
<gene>
    <name evidence="7" type="ORF">V7S43_018535</name>
</gene>
<dbReference type="Proteomes" id="UP001632037">
    <property type="component" value="Unassembled WGS sequence"/>
</dbReference>
<reference evidence="7 8" key="1">
    <citation type="submission" date="2024-09" db="EMBL/GenBank/DDBJ databases">
        <title>Genome sequencing and assembly of Phytophthora oleae, isolate VK10A, causative agent of rot of olive drupes.</title>
        <authorList>
            <person name="Conti Taguali S."/>
            <person name="Riolo M."/>
            <person name="La Spada F."/>
            <person name="Cacciola S.O."/>
            <person name="Dionisio G."/>
        </authorList>
    </citation>
    <scope>NUCLEOTIDE SEQUENCE [LARGE SCALE GENOMIC DNA]</scope>
    <source>
        <strain evidence="7 8">VK10A</strain>
    </source>
</reference>
<dbReference type="InterPro" id="IPR011011">
    <property type="entry name" value="Znf_FYVE_PHD"/>
</dbReference>
<feature type="region of interest" description="Disordered" evidence="5">
    <location>
        <begin position="1"/>
        <end position="20"/>
    </location>
</feature>
<evidence type="ECO:0000313" key="8">
    <source>
        <dbReference type="Proteomes" id="UP001632037"/>
    </source>
</evidence>
<dbReference type="SUPFAM" id="SSF55781">
    <property type="entry name" value="GAF domain-like"/>
    <property type="match status" value="1"/>
</dbReference>